<organism evidence="1 2">
    <name type="scientific">Tetrahymena thermophila (strain SB210)</name>
    <dbReference type="NCBI Taxonomy" id="312017"/>
    <lineage>
        <taxon>Eukaryota</taxon>
        <taxon>Sar</taxon>
        <taxon>Alveolata</taxon>
        <taxon>Ciliophora</taxon>
        <taxon>Intramacronucleata</taxon>
        <taxon>Oligohymenophorea</taxon>
        <taxon>Hymenostomatida</taxon>
        <taxon>Tetrahymenina</taxon>
        <taxon>Tetrahymenidae</taxon>
        <taxon>Tetrahymena</taxon>
    </lineage>
</organism>
<proteinExistence type="predicted"/>
<dbReference type="RefSeq" id="XP_012654052.1">
    <property type="nucleotide sequence ID" value="XM_012798598.1"/>
</dbReference>
<dbReference type="GeneID" id="24440097"/>
<accession>W7X2F1</accession>
<evidence type="ECO:0000313" key="1">
    <source>
        <dbReference type="EMBL" id="EWS73400.1"/>
    </source>
</evidence>
<dbReference type="KEGG" id="tet:TTHERM_000664069"/>
<dbReference type="Proteomes" id="UP000009168">
    <property type="component" value="Unassembled WGS sequence"/>
</dbReference>
<name>W7X2F1_TETTS</name>
<dbReference type="InParanoid" id="W7X2F1"/>
<dbReference type="AlphaFoldDB" id="W7X2F1"/>
<dbReference type="EMBL" id="GG662634">
    <property type="protein sequence ID" value="EWS73400.1"/>
    <property type="molecule type" value="Genomic_DNA"/>
</dbReference>
<gene>
    <name evidence="1" type="ORF">TTHERM_000664069</name>
</gene>
<protein>
    <submittedName>
        <fullName evidence="1">Uncharacterized protein</fullName>
    </submittedName>
</protein>
<evidence type="ECO:0000313" key="2">
    <source>
        <dbReference type="Proteomes" id="UP000009168"/>
    </source>
</evidence>
<sequence length="178" mass="21274">MIDIKQNKKPFIRQFDNYDKIYGQRNHRNYSCLQPTLYRENITKVDYDSEKLYDKNLIQKYLPPQEEKQVPQQSYSELLELMIKNNALIEQEKQQKYLKQVQQKRKEVKITKKKSQKPNYIVMFETFNKCNHQIETNCKACSDIKFSSKTIRNKSAAPATRQTDLVKTLLQNKMKGKL</sequence>
<reference evidence="2" key="1">
    <citation type="journal article" date="2006" name="PLoS Biol.">
        <title>Macronuclear genome sequence of the ciliate Tetrahymena thermophila, a model eukaryote.</title>
        <authorList>
            <person name="Eisen J.A."/>
            <person name="Coyne R.S."/>
            <person name="Wu M."/>
            <person name="Wu D."/>
            <person name="Thiagarajan M."/>
            <person name="Wortman J.R."/>
            <person name="Badger J.H."/>
            <person name="Ren Q."/>
            <person name="Amedeo P."/>
            <person name="Jones K.M."/>
            <person name="Tallon L.J."/>
            <person name="Delcher A.L."/>
            <person name="Salzberg S.L."/>
            <person name="Silva J.C."/>
            <person name="Haas B.J."/>
            <person name="Majoros W.H."/>
            <person name="Farzad M."/>
            <person name="Carlton J.M."/>
            <person name="Smith R.K. Jr."/>
            <person name="Garg J."/>
            <person name="Pearlman R.E."/>
            <person name="Karrer K.M."/>
            <person name="Sun L."/>
            <person name="Manning G."/>
            <person name="Elde N.C."/>
            <person name="Turkewitz A.P."/>
            <person name="Asai D.J."/>
            <person name="Wilkes D.E."/>
            <person name="Wang Y."/>
            <person name="Cai H."/>
            <person name="Collins K."/>
            <person name="Stewart B.A."/>
            <person name="Lee S.R."/>
            <person name="Wilamowska K."/>
            <person name="Weinberg Z."/>
            <person name="Ruzzo W.L."/>
            <person name="Wloga D."/>
            <person name="Gaertig J."/>
            <person name="Frankel J."/>
            <person name="Tsao C.-C."/>
            <person name="Gorovsky M.A."/>
            <person name="Keeling P.J."/>
            <person name="Waller R.F."/>
            <person name="Patron N.J."/>
            <person name="Cherry J.M."/>
            <person name="Stover N.A."/>
            <person name="Krieger C.J."/>
            <person name="del Toro C."/>
            <person name="Ryder H.F."/>
            <person name="Williamson S.C."/>
            <person name="Barbeau R.A."/>
            <person name="Hamilton E.P."/>
            <person name="Orias E."/>
        </authorList>
    </citation>
    <scope>NUCLEOTIDE SEQUENCE [LARGE SCALE GENOMIC DNA]</scope>
    <source>
        <strain evidence="2">SB210</strain>
    </source>
</reference>
<keyword evidence="2" id="KW-1185">Reference proteome</keyword>